<dbReference type="RefSeq" id="WP_175478324.1">
    <property type="nucleotide sequence ID" value="NZ_FMXQ01000002.1"/>
</dbReference>
<evidence type="ECO:0000256" key="3">
    <source>
        <dbReference type="ARBA" id="ARBA00022970"/>
    </source>
</evidence>
<dbReference type="GO" id="GO:0006865">
    <property type="term" value="P:amino acid transport"/>
    <property type="evidence" value="ECO:0007669"/>
    <property type="project" value="UniProtKB-KW"/>
</dbReference>
<dbReference type="Proteomes" id="UP000199071">
    <property type="component" value="Unassembled WGS sequence"/>
</dbReference>
<dbReference type="STRING" id="665467.SAMN02982931_01464"/>
<dbReference type="CDD" id="cd19987">
    <property type="entry name" value="PBP1_SBP-like"/>
    <property type="match status" value="1"/>
</dbReference>
<gene>
    <name evidence="5" type="ORF">SAMN02982931_01464</name>
</gene>
<dbReference type="AlphaFoldDB" id="A0A1G6BBU9"/>
<evidence type="ECO:0000313" key="6">
    <source>
        <dbReference type="Proteomes" id="UP000199071"/>
    </source>
</evidence>
<dbReference type="PANTHER" id="PTHR30483:SF6">
    <property type="entry name" value="PERIPLASMIC BINDING PROTEIN OF ABC TRANSPORTER FOR NATURAL AMINO ACIDS"/>
    <property type="match status" value="1"/>
</dbReference>
<dbReference type="InterPro" id="IPR051010">
    <property type="entry name" value="BCAA_transport"/>
</dbReference>
<reference evidence="5 6" key="1">
    <citation type="submission" date="2016-10" db="EMBL/GenBank/DDBJ databases">
        <authorList>
            <person name="de Groot N.N."/>
        </authorList>
    </citation>
    <scope>NUCLEOTIDE SEQUENCE [LARGE SCALE GENOMIC DNA]</scope>
    <source>
        <strain evidence="5 6">ATCC 35022</strain>
    </source>
</reference>
<keyword evidence="3" id="KW-0029">Amino-acid transport</keyword>
<keyword evidence="2" id="KW-0732">Signal</keyword>
<dbReference type="EMBL" id="FMXQ01000002">
    <property type="protein sequence ID" value="SDB18088.1"/>
    <property type="molecule type" value="Genomic_DNA"/>
</dbReference>
<evidence type="ECO:0000313" key="5">
    <source>
        <dbReference type="EMBL" id="SDB18088.1"/>
    </source>
</evidence>
<comment type="similarity">
    <text evidence="1">Belongs to the leucine-binding protein family.</text>
</comment>
<evidence type="ECO:0000256" key="2">
    <source>
        <dbReference type="ARBA" id="ARBA00022729"/>
    </source>
</evidence>
<dbReference type="InterPro" id="IPR028082">
    <property type="entry name" value="Peripla_BP_I"/>
</dbReference>
<dbReference type="InterPro" id="IPR028081">
    <property type="entry name" value="Leu-bd"/>
</dbReference>
<dbReference type="SUPFAM" id="SSF53822">
    <property type="entry name" value="Periplasmic binding protein-like I"/>
    <property type="match status" value="1"/>
</dbReference>
<keyword evidence="3" id="KW-0813">Transport</keyword>
<dbReference type="Pfam" id="PF13458">
    <property type="entry name" value="Peripla_BP_6"/>
    <property type="match status" value="1"/>
</dbReference>
<name>A0A1G6BBU9_9HYPH</name>
<dbReference type="Gene3D" id="3.40.50.2300">
    <property type="match status" value="2"/>
</dbReference>
<dbReference type="InterPro" id="IPR006311">
    <property type="entry name" value="TAT_signal"/>
</dbReference>
<evidence type="ECO:0000259" key="4">
    <source>
        <dbReference type="Pfam" id="PF13458"/>
    </source>
</evidence>
<sequence>MTDRKTRLDTPLSRRSILKGSLASTTALGALSLTGVAPLHFVSQAWAEEQPIGNFPSKTSGPSITLGFNVPQTGAYADEGADELRAYQLAVKHLNGEGDGGMMNTFTPSNLTGKGILGKKVEFVTGDTQTKSDAARASAKRMVEKDGAIMITGGSSSGVAVAVQSLCQEMGIIFMAGLTHSNDTTGKDKRRYGFRHFFNAYMSGEALAPILAEEYGTDRVAYHLTADYTWGWTQEESIKNASEALGWKTAAAVRTPLGAGDFSQYITPVLNSGADVLILNHYGKDMVNSLTQAVQFGLRDKQANGKNFEIVVPLFSRLMAQGAGDAIKGILGTTNWNWSLQDDASQAFVKSFGQEYGNPPSQAAQTCYVQTLLYANAVETAGTFYPPEVIKALEGFEFDGMGNGPTLYRAADHQCFKDVLVVRGKENPSSQFDLLEVVKIVPRKQVEYDPSIFGGELGPYIPAS</sequence>
<proteinExistence type="inferred from homology"/>
<dbReference type="PROSITE" id="PS51318">
    <property type="entry name" value="TAT"/>
    <property type="match status" value="1"/>
</dbReference>
<protein>
    <submittedName>
        <fullName evidence="5">Amino acid/amide ABC transporter substrate-binding protein, HAAT family</fullName>
    </submittedName>
</protein>
<accession>A0A1G6BBU9</accession>
<dbReference type="PANTHER" id="PTHR30483">
    <property type="entry name" value="LEUCINE-SPECIFIC-BINDING PROTEIN"/>
    <property type="match status" value="1"/>
</dbReference>
<feature type="domain" description="Leucine-binding protein" evidence="4">
    <location>
        <begin position="63"/>
        <end position="425"/>
    </location>
</feature>
<organism evidence="5 6">
    <name type="scientific">Bauldia litoralis</name>
    <dbReference type="NCBI Taxonomy" id="665467"/>
    <lineage>
        <taxon>Bacteria</taxon>
        <taxon>Pseudomonadati</taxon>
        <taxon>Pseudomonadota</taxon>
        <taxon>Alphaproteobacteria</taxon>
        <taxon>Hyphomicrobiales</taxon>
        <taxon>Kaistiaceae</taxon>
        <taxon>Bauldia</taxon>
    </lineage>
</organism>
<keyword evidence="6" id="KW-1185">Reference proteome</keyword>
<evidence type="ECO:0000256" key="1">
    <source>
        <dbReference type="ARBA" id="ARBA00010062"/>
    </source>
</evidence>